<keyword evidence="5" id="KW-1185">Reference proteome</keyword>
<reference evidence="4 5" key="1">
    <citation type="submission" date="2018-05" db="EMBL/GenBank/DDBJ databases">
        <title>Genomic Encyclopedia of Type Strains, Phase IV (KMG-IV): sequencing the most valuable type-strain genomes for metagenomic binning, comparative biology and taxonomic classification.</title>
        <authorList>
            <person name="Goeker M."/>
        </authorList>
    </citation>
    <scope>NUCLEOTIDE SEQUENCE [LARGE SCALE GENOMIC DNA]</scope>
    <source>
        <strain evidence="4 5">DSM 19792</strain>
    </source>
</reference>
<gene>
    <name evidence="4" type="ORF">DFR42_109170</name>
</gene>
<feature type="domain" description="PilX/PilW C-terminal" evidence="2">
    <location>
        <begin position="81"/>
        <end position="168"/>
    </location>
</feature>
<dbReference type="Pfam" id="PF14341">
    <property type="entry name" value="PilX_N"/>
    <property type="match status" value="1"/>
</dbReference>
<dbReference type="InterPro" id="IPR025205">
    <property type="entry name" value="PilX/PilW_C"/>
</dbReference>
<evidence type="ECO:0000259" key="3">
    <source>
        <dbReference type="Pfam" id="PF14341"/>
    </source>
</evidence>
<dbReference type="Pfam" id="PF13681">
    <property type="entry name" value="PilX"/>
    <property type="match status" value="1"/>
</dbReference>
<organism evidence="4 5">
    <name type="scientific">Undibacterium pigrum</name>
    <dbReference type="NCBI Taxonomy" id="401470"/>
    <lineage>
        <taxon>Bacteria</taxon>
        <taxon>Pseudomonadati</taxon>
        <taxon>Pseudomonadota</taxon>
        <taxon>Betaproteobacteria</taxon>
        <taxon>Burkholderiales</taxon>
        <taxon>Oxalobacteraceae</taxon>
        <taxon>Undibacterium</taxon>
    </lineage>
</organism>
<name>A0A318J1C4_9BURK</name>
<dbReference type="AlphaFoldDB" id="A0A318J1C4"/>
<feature type="domain" description="Type 4 fimbrial biogenesis protein PilX N-terminal" evidence="3">
    <location>
        <begin position="3"/>
        <end position="47"/>
    </location>
</feature>
<dbReference type="Proteomes" id="UP000247792">
    <property type="component" value="Unassembled WGS sequence"/>
</dbReference>
<dbReference type="EMBL" id="QJKB01000009">
    <property type="protein sequence ID" value="PXX40057.1"/>
    <property type="molecule type" value="Genomic_DNA"/>
</dbReference>
<proteinExistence type="predicted"/>
<evidence type="ECO:0000259" key="2">
    <source>
        <dbReference type="Pfam" id="PF13681"/>
    </source>
</evidence>
<dbReference type="InterPro" id="IPR025746">
    <property type="entry name" value="PilX_N_dom"/>
</dbReference>
<evidence type="ECO:0000313" key="4">
    <source>
        <dbReference type="EMBL" id="PXX40057.1"/>
    </source>
</evidence>
<feature type="signal peptide" evidence="1">
    <location>
        <begin position="1"/>
        <end position="17"/>
    </location>
</feature>
<evidence type="ECO:0000256" key="1">
    <source>
        <dbReference type="SAM" id="SignalP"/>
    </source>
</evidence>
<evidence type="ECO:0000313" key="5">
    <source>
        <dbReference type="Proteomes" id="UP000247792"/>
    </source>
</evidence>
<protein>
    <submittedName>
        <fullName evidence="4">Type IV pilus assembly protein PilX</fullName>
    </submittedName>
</protein>
<keyword evidence="1" id="KW-0732">Signal</keyword>
<comment type="caution">
    <text evidence="4">The sequence shown here is derived from an EMBL/GenBank/DDBJ whole genome shotgun (WGS) entry which is preliminary data.</text>
</comment>
<feature type="chain" id="PRO_5016320525" evidence="1">
    <location>
        <begin position="18"/>
        <end position="173"/>
    </location>
</feature>
<accession>A0A318J1C4</accession>
<sequence>MLTAMVFLLVLTLLALTAVRRATQGENIAKNMGEQNIAFQTAETALRYCQKEIEQTLAGDTSLPLATSQTALHGVPINRYTGGAPEFFLPDLWRTKTNLVAKGYKLPANTIEKVSDQPQCIIEEWRKPTSQGFTRKKNAGTGIITAFVTTVRAQGANAKSVVWLQQTWFPGGN</sequence>